<protein>
    <submittedName>
        <fullName evidence="5 6">Lrp/AsnC family transcriptional regulator</fullName>
    </submittedName>
</protein>
<reference evidence="6 8" key="1">
    <citation type="submission" date="2019-08" db="EMBL/GenBank/DDBJ databases">
        <title>Paraburkholderia simonii sp. nov. and P. youngii sp. nov. Brazilian and Mexican Mimosa-associated rhizobia.</title>
        <authorList>
            <person name="Mavima L."/>
            <person name="Beukes C.W."/>
            <person name="Palmer M."/>
            <person name="De Meyer S.E."/>
            <person name="James E.K."/>
            <person name="Maluk M."/>
            <person name="Avontuur J.R."/>
            <person name="Chan W.Y."/>
            <person name="Venter S.N."/>
            <person name="Steenkamp E.T."/>
        </authorList>
    </citation>
    <scope>NUCLEOTIDE SEQUENCE [LARGE SCALE GENOMIC DNA]</scope>
    <source>
        <strain evidence="6 8">JPY454</strain>
    </source>
</reference>
<evidence type="ECO:0000313" key="6">
    <source>
        <dbReference type="EMBL" id="NVI08932.1"/>
    </source>
</evidence>
<dbReference type="PRINTS" id="PR00033">
    <property type="entry name" value="HTHASNC"/>
</dbReference>
<dbReference type="Proteomes" id="UP000821598">
    <property type="component" value="Unassembled WGS sequence"/>
</dbReference>
<organism evidence="5 7">
    <name type="scientific">Paraburkholderia youngii</name>
    <dbReference type="NCBI Taxonomy" id="2782701"/>
    <lineage>
        <taxon>Bacteria</taxon>
        <taxon>Pseudomonadati</taxon>
        <taxon>Pseudomonadota</taxon>
        <taxon>Betaproteobacteria</taxon>
        <taxon>Burkholderiales</taxon>
        <taxon>Burkholderiaceae</taxon>
        <taxon>Paraburkholderia</taxon>
    </lineage>
</organism>
<dbReference type="InterPro" id="IPR036390">
    <property type="entry name" value="WH_DNA-bd_sf"/>
</dbReference>
<dbReference type="CDD" id="cd00090">
    <property type="entry name" value="HTH_ARSR"/>
    <property type="match status" value="1"/>
</dbReference>
<evidence type="ECO:0000259" key="4">
    <source>
        <dbReference type="PROSITE" id="PS50956"/>
    </source>
</evidence>
<dbReference type="PANTHER" id="PTHR30154:SF34">
    <property type="entry name" value="TRANSCRIPTIONAL REGULATOR AZLB"/>
    <property type="match status" value="1"/>
</dbReference>
<sequence>MLKLDRYDIAILQILAREGRITKSRLAEAIHLSISPAWERVRRLEEGGIIRGYRAEFDWVGAVDISHIIVEVTLSRHTAYDLHRFETRMCSAPEVVQCYATGGGIDYIVHTVTRNVDDYQRFIDAMLLDDLGIERYFTYVVTKMVKQVTCNVPEWIALD</sequence>
<keyword evidence="1" id="KW-0805">Transcription regulation</keyword>
<dbReference type="Gene3D" id="3.30.70.920">
    <property type="match status" value="1"/>
</dbReference>
<dbReference type="GO" id="GO:0043200">
    <property type="term" value="P:response to amino acid"/>
    <property type="evidence" value="ECO:0007669"/>
    <property type="project" value="TreeGrafter"/>
</dbReference>
<dbReference type="InterPro" id="IPR000485">
    <property type="entry name" value="AsnC-type_HTH_dom"/>
</dbReference>
<dbReference type="Pfam" id="PF13412">
    <property type="entry name" value="HTH_24"/>
    <property type="match status" value="1"/>
</dbReference>
<accession>A0A7W8LFD1</accession>
<proteinExistence type="predicted"/>
<gene>
    <name evidence="6" type="ORF">FSB64_35455</name>
    <name evidence="5" type="ORF">HDG41_006715</name>
</gene>
<dbReference type="AlphaFoldDB" id="A0A7W8LFD1"/>
<dbReference type="RefSeq" id="WP_176124988.1">
    <property type="nucleotide sequence ID" value="NZ_JACHDE010000021.1"/>
</dbReference>
<dbReference type="Pfam" id="PF01037">
    <property type="entry name" value="AsnC_trans_reg"/>
    <property type="match status" value="1"/>
</dbReference>
<evidence type="ECO:0000313" key="5">
    <source>
        <dbReference type="EMBL" id="MBB5404619.1"/>
    </source>
</evidence>
<dbReference type="EMBL" id="JACHDE010000021">
    <property type="protein sequence ID" value="MBB5404619.1"/>
    <property type="molecule type" value="Genomic_DNA"/>
</dbReference>
<dbReference type="GO" id="GO:0043565">
    <property type="term" value="F:sequence-specific DNA binding"/>
    <property type="evidence" value="ECO:0007669"/>
    <property type="project" value="InterPro"/>
</dbReference>
<evidence type="ECO:0000256" key="2">
    <source>
        <dbReference type="ARBA" id="ARBA00023125"/>
    </source>
</evidence>
<dbReference type="PANTHER" id="PTHR30154">
    <property type="entry name" value="LEUCINE-RESPONSIVE REGULATORY PROTEIN"/>
    <property type="match status" value="1"/>
</dbReference>
<keyword evidence="2" id="KW-0238">DNA-binding</keyword>
<feature type="domain" description="HTH asnC-type" evidence="4">
    <location>
        <begin position="4"/>
        <end position="59"/>
    </location>
</feature>
<keyword evidence="8" id="KW-1185">Reference proteome</keyword>
<name>A0A7W8LFD1_9BURK</name>
<keyword evidence="3" id="KW-0804">Transcription</keyword>
<dbReference type="InterPro" id="IPR036388">
    <property type="entry name" value="WH-like_DNA-bd_sf"/>
</dbReference>
<dbReference type="SUPFAM" id="SSF46785">
    <property type="entry name" value="Winged helix' DNA-binding domain"/>
    <property type="match status" value="1"/>
</dbReference>
<dbReference type="EMBL" id="VOMC01000059">
    <property type="protein sequence ID" value="NVI08932.1"/>
    <property type="molecule type" value="Genomic_DNA"/>
</dbReference>
<dbReference type="InterPro" id="IPR011991">
    <property type="entry name" value="ArsR-like_HTH"/>
</dbReference>
<dbReference type="Gene3D" id="1.10.10.10">
    <property type="entry name" value="Winged helix-like DNA-binding domain superfamily/Winged helix DNA-binding domain"/>
    <property type="match status" value="1"/>
</dbReference>
<dbReference type="InterPro" id="IPR011008">
    <property type="entry name" value="Dimeric_a/b-barrel"/>
</dbReference>
<dbReference type="SMART" id="SM00344">
    <property type="entry name" value="HTH_ASNC"/>
    <property type="match status" value="1"/>
</dbReference>
<evidence type="ECO:0000256" key="3">
    <source>
        <dbReference type="ARBA" id="ARBA00023163"/>
    </source>
</evidence>
<dbReference type="PROSITE" id="PS50956">
    <property type="entry name" value="HTH_ASNC_2"/>
    <property type="match status" value="1"/>
</dbReference>
<reference evidence="5 7" key="2">
    <citation type="submission" date="2020-08" db="EMBL/GenBank/DDBJ databases">
        <title>Genomic Encyclopedia of Type Strains, Phase IV (KMG-V): Genome sequencing to study the core and pangenomes of soil and plant-associated prokaryotes.</title>
        <authorList>
            <person name="Whitman W."/>
        </authorList>
    </citation>
    <scope>NUCLEOTIDE SEQUENCE [LARGE SCALE GENOMIC DNA]</scope>
    <source>
        <strain evidence="5 7">JPY162</strain>
    </source>
</reference>
<dbReference type="Proteomes" id="UP000592820">
    <property type="component" value="Unassembled WGS sequence"/>
</dbReference>
<dbReference type="GO" id="GO:0005829">
    <property type="term" value="C:cytosol"/>
    <property type="evidence" value="ECO:0007669"/>
    <property type="project" value="TreeGrafter"/>
</dbReference>
<dbReference type="GO" id="GO:0006355">
    <property type="term" value="P:regulation of DNA-templated transcription"/>
    <property type="evidence" value="ECO:0007669"/>
    <property type="project" value="UniProtKB-ARBA"/>
</dbReference>
<evidence type="ECO:0000313" key="7">
    <source>
        <dbReference type="Proteomes" id="UP000592820"/>
    </source>
</evidence>
<comment type="caution">
    <text evidence="5">The sequence shown here is derived from an EMBL/GenBank/DDBJ whole genome shotgun (WGS) entry which is preliminary data.</text>
</comment>
<dbReference type="SUPFAM" id="SSF54909">
    <property type="entry name" value="Dimeric alpha+beta barrel"/>
    <property type="match status" value="1"/>
</dbReference>
<evidence type="ECO:0000313" key="8">
    <source>
        <dbReference type="Proteomes" id="UP000821598"/>
    </source>
</evidence>
<evidence type="ECO:0000256" key="1">
    <source>
        <dbReference type="ARBA" id="ARBA00023015"/>
    </source>
</evidence>
<dbReference type="InterPro" id="IPR019888">
    <property type="entry name" value="Tscrpt_reg_AsnC-like"/>
</dbReference>
<dbReference type="InterPro" id="IPR019887">
    <property type="entry name" value="Tscrpt_reg_AsnC/Lrp_C"/>
</dbReference>